<reference evidence="2 3" key="1">
    <citation type="submission" date="2014-06" db="EMBL/GenBank/DDBJ databases">
        <title>The draft genome sequence of Idiomarina salinarum ISL-52.</title>
        <authorList>
            <person name="Du J."/>
            <person name="Shao Z."/>
        </authorList>
    </citation>
    <scope>NUCLEOTIDE SEQUENCE [LARGE SCALE GENOMIC DNA]</scope>
    <source>
        <strain evidence="2 3">ISL-52</strain>
    </source>
</reference>
<proteinExistence type="predicted"/>
<keyword evidence="3" id="KW-1185">Reference proteome</keyword>
<dbReference type="SUPFAM" id="SSF103515">
    <property type="entry name" value="Autotransporter"/>
    <property type="match status" value="1"/>
</dbReference>
<feature type="chain" id="PRO_5001898988" evidence="1">
    <location>
        <begin position="20"/>
        <end position="247"/>
    </location>
</feature>
<gene>
    <name evidence="2" type="ORF">IDSA_08570</name>
</gene>
<name>A0A094IXK3_9GAMM</name>
<dbReference type="GO" id="GO:0009279">
    <property type="term" value="C:cell outer membrane"/>
    <property type="evidence" value="ECO:0007669"/>
    <property type="project" value="InterPro"/>
</dbReference>
<keyword evidence="1" id="KW-0732">Signal</keyword>
<dbReference type="EMBL" id="JPER01000004">
    <property type="protein sequence ID" value="KFZ30579.1"/>
    <property type="molecule type" value="Genomic_DNA"/>
</dbReference>
<dbReference type="RefSeq" id="WP_034775835.1">
    <property type="nucleotide sequence ID" value="NZ_JPER01000004.1"/>
</dbReference>
<dbReference type="Proteomes" id="UP000054363">
    <property type="component" value="Unassembled WGS sequence"/>
</dbReference>
<dbReference type="GO" id="GO:0006878">
    <property type="term" value="P:intracellular copper ion homeostasis"/>
    <property type="evidence" value="ECO:0007669"/>
    <property type="project" value="InterPro"/>
</dbReference>
<evidence type="ECO:0000313" key="2">
    <source>
        <dbReference type="EMBL" id="KFZ30579.1"/>
    </source>
</evidence>
<protein>
    <submittedName>
        <fullName evidence="2">Copper resistance protein</fullName>
    </submittedName>
</protein>
<sequence>MRNKLIAICLLLFPLASYAGHAEPDWPEPVEKYYTGQILFDRLELSRSDNEENTAVWDLMAWYGGDYHRLVVKSEGENTQDDGAATHLESAEILYSYLISPFWSLQGGIGTRGELSSANSMENYAVISLMGLAPYWFEMDNSLIINEEGDAQFVIEAEYEWLLSQTSYLQPRVELVGNISDSTKYERESGLSNIRVGLRYRHEITREFAPYVGIYWDRALGNTADRVEANGGDITENGLVIGARVWF</sequence>
<feature type="signal peptide" evidence="1">
    <location>
        <begin position="1"/>
        <end position="19"/>
    </location>
</feature>
<accession>A0A094IXK3</accession>
<dbReference type="eggNOG" id="COG3667">
    <property type="taxonomic scope" value="Bacteria"/>
</dbReference>
<evidence type="ECO:0000313" key="3">
    <source>
        <dbReference type="Proteomes" id="UP000054363"/>
    </source>
</evidence>
<dbReference type="GO" id="GO:0005507">
    <property type="term" value="F:copper ion binding"/>
    <property type="evidence" value="ECO:0007669"/>
    <property type="project" value="InterPro"/>
</dbReference>
<comment type="caution">
    <text evidence="2">The sequence shown here is derived from an EMBL/GenBank/DDBJ whole genome shotgun (WGS) entry which is preliminary data.</text>
</comment>
<dbReference type="OrthoDB" id="9778934at2"/>
<dbReference type="AlphaFoldDB" id="A0A094IXK3"/>
<organism evidence="2 3">
    <name type="scientific">Pseudidiomarina salinarum</name>
    <dbReference type="NCBI Taxonomy" id="435908"/>
    <lineage>
        <taxon>Bacteria</taxon>
        <taxon>Pseudomonadati</taxon>
        <taxon>Pseudomonadota</taxon>
        <taxon>Gammaproteobacteria</taxon>
        <taxon>Alteromonadales</taxon>
        <taxon>Idiomarinaceae</taxon>
        <taxon>Pseudidiomarina</taxon>
    </lineage>
</organism>
<evidence type="ECO:0000256" key="1">
    <source>
        <dbReference type="SAM" id="SignalP"/>
    </source>
</evidence>
<dbReference type="Pfam" id="PF05275">
    <property type="entry name" value="CopB"/>
    <property type="match status" value="1"/>
</dbReference>
<dbReference type="InterPro" id="IPR007939">
    <property type="entry name" value="Cu-R_B_prcur"/>
</dbReference>
<dbReference type="STRING" id="435908.IDSA_08570"/>
<dbReference type="InterPro" id="IPR036709">
    <property type="entry name" value="Autotransporte_beta_dom_sf"/>
</dbReference>